<dbReference type="OrthoDB" id="9764656at2"/>
<keyword evidence="5" id="KW-1185">Reference proteome</keyword>
<dbReference type="AlphaFoldDB" id="A0A1H2V193"/>
<feature type="chain" id="PRO_5038675612" evidence="3">
    <location>
        <begin position="24"/>
        <end position="313"/>
    </location>
</feature>
<dbReference type="Proteomes" id="UP000199529">
    <property type="component" value="Unassembled WGS sequence"/>
</dbReference>
<dbReference type="PANTHER" id="PTHR35841:SF1">
    <property type="entry name" value="PHOSPHONATES-BINDING PERIPLASMIC PROTEIN"/>
    <property type="match status" value="1"/>
</dbReference>
<reference evidence="5" key="1">
    <citation type="submission" date="2016-10" db="EMBL/GenBank/DDBJ databases">
        <authorList>
            <person name="Varghese N."/>
            <person name="Submissions S."/>
        </authorList>
    </citation>
    <scope>NUCLEOTIDE SEQUENCE [LARGE SCALE GENOMIC DNA]</scope>
    <source>
        <strain evidence="5">CGMCC 4.3530</strain>
    </source>
</reference>
<dbReference type="GO" id="GO:0043190">
    <property type="term" value="C:ATP-binding cassette (ABC) transporter complex"/>
    <property type="evidence" value="ECO:0007669"/>
    <property type="project" value="InterPro"/>
</dbReference>
<dbReference type="EMBL" id="FNOK01000004">
    <property type="protein sequence ID" value="SDW61674.1"/>
    <property type="molecule type" value="Genomic_DNA"/>
</dbReference>
<dbReference type="SUPFAM" id="SSF53850">
    <property type="entry name" value="Periplasmic binding protein-like II"/>
    <property type="match status" value="1"/>
</dbReference>
<dbReference type="GO" id="GO:0055085">
    <property type="term" value="P:transmembrane transport"/>
    <property type="evidence" value="ECO:0007669"/>
    <property type="project" value="InterPro"/>
</dbReference>
<evidence type="ECO:0000256" key="3">
    <source>
        <dbReference type="SAM" id="SignalP"/>
    </source>
</evidence>
<dbReference type="Gene3D" id="3.40.190.10">
    <property type="entry name" value="Periplasmic binding protein-like II"/>
    <property type="match status" value="2"/>
</dbReference>
<dbReference type="RefSeq" id="WP_093262106.1">
    <property type="nucleotide sequence ID" value="NZ_FNOK01000004.1"/>
</dbReference>
<accession>A0A1H2V193</accession>
<evidence type="ECO:0000313" key="4">
    <source>
        <dbReference type="EMBL" id="SDW61674.1"/>
    </source>
</evidence>
<dbReference type="PROSITE" id="PS51257">
    <property type="entry name" value="PROKAR_LIPOPROTEIN"/>
    <property type="match status" value="1"/>
</dbReference>
<dbReference type="InterPro" id="IPR005770">
    <property type="entry name" value="PhnD"/>
</dbReference>
<dbReference type="PANTHER" id="PTHR35841">
    <property type="entry name" value="PHOSPHONATES-BINDING PERIPLASMIC PROTEIN"/>
    <property type="match status" value="1"/>
</dbReference>
<feature type="signal peptide" evidence="3">
    <location>
        <begin position="1"/>
        <end position="23"/>
    </location>
</feature>
<proteinExistence type="inferred from homology"/>
<evidence type="ECO:0000313" key="5">
    <source>
        <dbReference type="Proteomes" id="UP000199529"/>
    </source>
</evidence>
<organism evidence="4 5">
    <name type="scientific">Saccharopolyspora shandongensis</name>
    <dbReference type="NCBI Taxonomy" id="418495"/>
    <lineage>
        <taxon>Bacteria</taxon>
        <taxon>Bacillati</taxon>
        <taxon>Actinomycetota</taxon>
        <taxon>Actinomycetes</taxon>
        <taxon>Pseudonocardiales</taxon>
        <taxon>Pseudonocardiaceae</taxon>
        <taxon>Saccharopolyspora</taxon>
    </lineage>
</organism>
<gene>
    <name evidence="4" type="ORF">SAMN05216215_1004150</name>
</gene>
<comment type="similarity">
    <text evidence="1">Belongs to the phosphate/phosphite/phosphonate binding protein family.</text>
</comment>
<dbReference type="STRING" id="418495.SAMN05216215_1004150"/>
<dbReference type="NCBIfam" id="TIGR01098">
    <property type="entry name" value="3A0109s03R"/>
    <property type="match status" value="1"/>
</dbReference>
<sequence>MFKISRRLLAVLACAALPLGLTACGPSAATEQGGARNPDELVFASIPSEDSTSLEQEFRPLIDMLAKETGKKIRVEKATDYAAVIEGQRTGKIDIAMYGPLSYVVAKNSGVRISPLGAQVETKGGAPGYRSYGVVKADSPIQRIEDFRGKQVCFVDPNSTSGYLYPKAALQKAGIDVEHDVKPVLAGGHDASALGVASGQCDAGFAYDTMVDKLLPEKGGIKPGDLRVVWRSELIPGSPAAISDDLDPALKDKVVEAFKTKANADYFKANGFCTADDCEVGGYWGFVPADDATFNSVRDVCGITRDKQCTEGS</sequence>
<protein>
    <submittedName>
        <fullName evidence="4">Phosphonate transport system substrate-binding protein</fullName>
    </submittedName>
</protein>
<evidence type="ECO:0000256" key="2">
    <source>
        <dbReference type="ARBA" id="ARBA00022729"/>
    </source>
</evidence>
<dbReference type="CDD" id="cd01071">
    <property type="entry name" value="PBP2_PhnD_like"/>
    <property type="match status" value="1"/>
</dbReference>
<evidence type="ECO:0000256" key="1">
    <source>
        <dbReference type="ARBA" id="ARBA00007162"/>
    </source>
</evidence>
<keyword evidence="2 3" id="KW-0732">Signal</keyword>
<dbReference type="Pfam" id="PF12974">
    <property type="entry name" value="Phosphonate-bd"/>
    <property type="match status" value="1"/>
</dbReference>
<name>A0A1H2V193_9PSEU</name>